<evidence type="ECO:0000256" key="1">
    <source>
        <dbReference type="ARBA" id="ARBA00038349"/>
    </source>
</evidence>
<name>A0A0R3WQ90_HYDTA</name>
<dbReference type="GO" id="GO:0005524">
    <property type="term" value="F:ATP binding"/>
    <property type="evidence" value="ECO:0007669"/>
    <property type="project" value="InterPro"/>
</dbReference>
<dbReference type="InterPro" id="IPR000719">
    <property type="entry name" value="Prot_kinase_dom"/>
</dbReference>
<organism evidence="5">
    <name type="scientific">Hydatigena taeniaeformis</name>
    <name type="common">Feline tapeworm</name>
    <name type="synonym">Taenia taeniaeformis</name>
    <dbReference type="NCBI Taxonomy" id="6205"/>
    <lineage>
        <taxon>Eukaryota</taxon>
        <taxon>Metazoa</taxon>
        <taxon>Spiralia</taxon>
        <taxon>Lophotrochozoa</taxon>
        <taxon>Platyhelminthes</taxon>
        <taxon>Cestoda</taxon>
        <taxon>Eucestoda</taxon>
        <taxon>Cyclophyllidea</taxon>
        <taxon>Taeniidae</taxon>
        <taxon>Hydatigera</taxon>
    </lineage>
</organism>
<evidence type="ECO:0000259" key="2">
    <source>
        <dbReference type="PROSITE" id="PS50011"/>
    </source>
</evidence>
<dbReference type="AlphaFoldDB" id="A0A0R3WQ90"/>
<dbReference type="InterPro" id="IPR011009">
    <property type="entry name" value="Kinase-like_dom_sf"/>
</dbReference>
<dbReference type="WBParaSite" id="TTAC_0000293001-mRNA-1">
    <property type="protein sequence ID" value="TTAC_0000293001-mRNA-1"/>
    <property type="gene ID" value="TTAC_0000293001"/>
</dbReference>
<dbReference type="EMBL" id="UYWX01001672">
    <property type="protein sequence ID" value="VDM21505.1"/>
    <property type="molecule type" value="Genomic_DNA"/>
</dbReference>
<reference evidence="3 4" key="2">
    <citation type="submission" date="2018-11" db="EMBL/GenBank/DDBJ databases">
        <authorList>
            <consortium name="Pathogen Informatics"/>
        </authorList>
    </citation>
    <scope>NUCLEOTIDE SEQUENCE [LARGE SCALE GENOMIC DNA]</scope>
</reference>
<dbReference type="OrthoDB" id="9942861at2759"/>
<dbReference type="InterPro" id="IPR016024">
    <property type="entry name" value="ARM-type_fold"/>
</dbReference>
<dbReference type="STRING" id="6205.A0A0R3WQ90"/>
<evidence type="ECO:0000313" key="5">
    <source>
        <dbReference type="WBParaSite" id="TTAC_0000293001-mRNA-1"/>
    </source>
</evidence>
<sequence>MVGLTRDDFLTGLHSILHAIDFLHTRASISHNNIDVSSIFVDSKKKWKLGLFEFSCMLDELSQNRLEVLEILKNRPEDRKAVEVSESAGHAYDVYCFSRMVVELIPKLHFEISDFQTVLQRSGLHPSPKQRPTAAHLLKHSVFKSPFAYIVSFLSDYVLKSDTERFRFINEFPNLAQQISEEVLCSSIIPLILAPSVFTDFPAKSLVRHLLTPRKDNEVGLVSEAAFSRLVVPYISRLFRHHELTTRLLLLQHFKAYARLMGHETLKAIVLPEVCMGVYDVNEHLAVASLSCLAHLAQLLGVTCTMGHFQSLGSQMDSRGFLTTSPDPDSPPAYYNLMVAPTKRPITYNIAKRPWRRTQVTLYPDSAPKANRQARAASTETRNDTGRRLCDMAVLSAKYVPATASIKKPGDICPPAAKRQVLTHYPTV</sequence>
<gene>
    <name evidence="3" type="ORF">TTAC_LOCUS2917</name>
</gene>
<keyword evidence="4" id="KW-1185">Reference proteome</keyword>
<dbReference type="InterPro" id="IPR051177">
    <property type="entry name" value="CIK-Related_Protein"/>
</dbReference>
<dbReference type="GO" id="GO:0004672">
    <property type="term" value="F:protein kinase activity"/>
    <property type="evidence" value="ECO:0007669"/>
    <property type="project" value="InterPro"/>
</dbReference>
<protein>
    <submittedName>
        <fullName evidence="5">Protein kinase domain-containing protein</fullName>
    </submittedName>
</protein>
<dbReference type="InterPro" id="IPR011989">
    <property type="entry name" value="ARM-like"/>
</dbReference>
<dbReference type="Gene3D" id="1.25.10.10">
    <property type="entry name" value="Leucine-rich Repeat Variant"/>
    <property type="match status" value="1"/>
</dbReference>
<evidence type="ECO:0000313" key="3">
    <source>
        <dbReference type="EMBL" id="VDM21505.1"/>
    </source>
</evidence>
<dbReference type="SUPFAM" id="SSF48371">
    <property type="entry name" value="ARM repeat"/>
    <property type="match status" value="1"/>
</dbReference>
<proteinExistence type="inferred from homology"/>
<dbReference type="PANTHER" id="PTHR12984">
    <property type="entry name" value="SCY1-RELATED S/T PROTEIN KINASE-LIKE"/>
    <property type="match status" value="1"/>
</dbReference>
<dbReference type="Gene3D" id="1.10.510.10">
    <property type="entry name" value="Transferase(Phosphotransferase) domain 1"/>
    <property type="match status" value="1"/>
</dbReference>
<accession>A0A0R3WQ90</accession>
<dbReference type="Proteomes" id="UP000274429">
    <property type="component" value="Unassembled WGS sequence"/>
</dbReference>
<comment type="similarity">
    <text evidence="1">Belongs to the protein kinase superfamily.</text>
</comment>
<feature type="domain" description="Protein kinase" evidence="2">
    <location>
        <begin position="1"/>
        <end position="143"/>
    </location>
</feature>
<dbReference type="PROSITE" id="PS50011">
    <property type="entry name" value="PROTEIN_KINASE_DOM"/>
    <property type="match status" value="1"/>
</dbReference>
<dbReference type="PANTHER" id="PTHR12984:SF15">
    <property type="entry name" value="PROTEIN-ASSOCIATING WITH THE CARBOXYL-TERMINAL DOMAIN OF EZRIN"/>
    <property type="match status" value="1"/>
</dbReference>
<dbReference type="SUPFAM" id="SSF56112">
    <property type="entry name" value="Protein kinase-like (PK-like)"/>
    <property type="match status" value="1"/>
</dbReference>
<evidence type="ECO:0000313" key="4">
    <source>
        <dbReference type="Proteomes" id="UP000274429"/>
    </source>
</evidence>
<reference evidence="5" key="1">
    <citation type="submission" date="2017-02" db="UniProtKB">
        <authorList>
            <consortium name="WormBaseParasite"/>
        </authorList>
    </citation>
    <scope>IDENTIFICATION</scope>
</reference>